<evidence type="ECO:0000256" key="11">
    <source>
        <dbReference type="ARBA" id="ARBA00042639"/>
    </source>
</evidence>
<evidence type="ECO:0000256" key="2">
    <source>
        <dbReference type="ARBA" id="ARBA00011245"/>
    </source>
</evidence>
<comment type="similarity">
    <text evidence="10">Belongs to the peroxiredoxin family. BCP/PrxQ subfamily.</text>
</comment>
<dbReference type="InterPro" id="IPR036249">
    <property type="entry name" value="Thioredoxin-like_sf"/>
</dbReference>
<comment type="subunit">
    <text evidence="2">Monomer.</text>
</comment>
<evidence type="ECO:0000256" key="5">
    <source>
        <dbReference type="ARBA" id="ARBA00022862"/>
    </source>
</evidence>
<dbReference type="FunFam" id="3.40.30.10:FF:000007">
    <property type="entry name" value="Thioredoxin-dependent thiol peroxidase"/>
    <property type="match status" value="1"/>
</dbReference>
<evidence type="ECO:0000313" key="15">
    <source>
        <dbReference type="EMBL" id="GAV19722.1"/>
    </source>
</evidence>
<evidence type="ECO:0000256" key="1">
    <source>
        <dbReference type="ARBA" id="ARBA00003330"/>
    </source>
</evidence>
<dbReference type="InterPro" id="IPR050924">
    <property type="entry name" value="Peroxiredoxin_BCP/PrxQ"/>
</dbReference>
<evidence type="ECO:0000256" key="9">
    <source>
        <dbReference type="ARBA" id="ARBA00032824"/>
    </source>
</evidence>
<dbReference type="Gene3D" id="3.40.30.10">
    <property type="entry name" value="Glutaredoxin"/>
    <property type="match status" value="1"/>
</dbReference>
<evidence type="ECO:0000256" key="6">
    <source>
        <dbReference type="ARBA" id="ARBA00023002"/>
    </source>
</evidence>
<reference evidence="15 16" key="1">
    <citation type="journal article" date="2017" name="Arch. Microbiol.">
        <title>Mariprofundus micogutta sp. nov., a novel iron-oxidizing zetaproteobacterium isolated from a deep-sea hydrothermal field at the Bayonnaise knoll of the Izu-Ogasawara arc, and a description of Mariprofundales ord. nov. and Zetaproteobacteria classis nov.</title>
        <authorList>
            <person name="Makita H."/>
            <person name="Tanaka E."/>
            <person name="Mitsunobu S."/>
            <person name="Miyazaki M."/>
            <person name="Nunoura T."/>
            <person name="Uematsu K."/>
            <person name="Takaki Y."/>
            <person name="Nishi S."/>
            <person name="Shimamura S."/>
            <person name="Takai K."/>
        </authorList>
    </citation>
    <scope>NUCLEOTIDE SEQUENCE [LARGE SCALE GENOMIC DNA]</scope>
    <source>
        <strain evidence="15 16">ET2</strain>
    </source>
</reference>
<comment type="function">
    <text evidence="1">Thiol-specific peroxidase that catalyzes the reduction of hydrogen peroxide and organic hydroperoxides to water and alcohols, respectively. Plays a role in cell protection against oxidative stress by detoxifying peroxides and as sensor of hydrogen peroxide-mediated signaling events.</text>
</comment>
<dbReference type="GO" id="GO:0005737">
    <property type="term" value="C:cytoplasm"/>
    <property type="evidence" value="ECO:0007669"/>
    <property type="project" value="TreeGrafter"/>
</dbReference>
<dbReference type="SUPFAM" id="SSF52833">
    <property type="entry name" value="Thioredoxin-like"/>
    <property type="match status" value="1"/>
</dbReference>
<evidence type="ECO:0000256" key="12">
    <source>
        <dbReference type="ARBA" id="ARBA00049091"/>
    </source>
</evidence>
<name>A0A1L8CLD6_9PROT</name>
<accession>A0A1L8CLD6</accession>
<protein>
    <recommendedName>
        <fullName evidence="3">thioredoxin-dependent peroxiredoxin</fullName>
        <ecNumber evidence="3">1.11.1.24</ecNumber>
    </recommendedName>
    <alternativeName>
        <fullName evidence="9">Thioredoxin peroxidase</fullName>
    </alternativeName>
    <alternativeName>
        <fullName evidence="11">Thioredoxin-dependent peroxiredoxin Bcp</fullName>
    </alternativeName>
</protein>
<dbReference type="STRING" id="1921010.MMIC_P0674"/>
<evidence type="ECO:0000256" key="3">
    <source>
        <dbReference type="ARBA" id="ARBA00013017"/>
    </source>
</evidence>
<keyword evidence="6 15" id="KW-0560">Oxidoreductase</keyword>
<sequence length="161" mass="17797">MSEYKINPTDAAPADIELQTWPEGTLKLADLSGQWIILYFYPKDSTSGCTTESCGFRDALPDFSAADAAIVGVSRDSVKSHANFTAKQSLNFPLISDPDETLCNAFDVMQLKKNYGKEYLGVERSTFIINPEGDIAYAWRKVRVPGHVEEVLNTLKELQGA</sequence>
<gene>
    <name evidence="15" type="ORF">MMIC_P0674</name>
</gene>
<dbReference type="PANTHER" id="PTHR42801:SF4">
    <property type="entry name" value="AHPC_TSA FAMILY PROTEIN"/>
    <property type="match status" value="1"/>
</dbReference>
<evidence type="ECO:0000256" key="10">
    <source>
        <dbReference type="ARBA" id="ARBA00038489"/>
    </source>
</evidence>
<organism evidence="15 16">
    <name type="scientific">Mariprofundus micogutta</name>
    <dbReference type="NCBI Taxonomy" id="1921010"/>
    <lineage>
        <taxon>Bacteria</taxon>
        <taxon>Pseudomonadati</taxon>
        <taxon>Pseudomonadota</taxon>
        <taxon>Candidatius Mariprofundia</taxon>
        <taxon>Mariprofundales</taxon>
        <taxon>Mariprofundaceae</taxon>
        <taxon>Mariprofundus</taxon>
    </lineage>
</organism>
<dbReference type="CDD" id="cd03017">
    <property type="entry name" value="PRX_BCP"/>
    <property type="match status" value="1"/>
</dbReference>
<evidence type="ECO:0000259" key="14">
    <source>
        <dbReference type="PROSITE" id="PS51352"/>
    </source>
</evidence>
<evidence type="ECO:0000256" key="13">
    <source>
        <dbReference type="PIRSR" id="PIRSR000239-1"/>
    </source>
</evidence>
<dbReference type="InterPro" id="IPR000866">
    <property type="entry name" value="AhpC/TSA"/>
</dbReference>
<dbReference type="PANTHER" id="PTHR42801">
    <property type="entry name" value="THIOREDOXIN-DEPENDENT PEROXIDE REDUCTASE"/>
    <property type="match status" value="1"/>
</dbReference>
<dbReference type="Pfam" id="PF00578">
    <property type="entry name" value="AhpC-TSA"/>
    <property type="match status" value="1"/>
</dbReference>
<keyword evidence="8" id="KW-0676">Redox-active center</keyword>
<feature type="active site" description="Cysteine sulfenic acid (-SOH) intermediate; for peroxidase activity" evidence="13">
    <location>
        <position position="49"/>
    </location>
</feature>
<keyword evidence="4 15" id="KW-0575">Peroxidase</keyword>
<dbReference type="Proteomes" id="UP000231632">
    <property type="component" value="Unassembled WGS sequence"/>
</dbReference>
<dbReference type="InterPro" id="IPR024706">
    <property type="entry name" value="Peroxiredoxin_AhpC-typ"/>
</dbReference>
<dbReference type="InterPro" id="IPR013766">
    <property type="entry name" value="Thioredoxin_domain"/>
</dbReference>
<evidence type="ECO:0000256" key="7">
    <source>
        <dbReference type="ARBA" id="ARBA00023157"/>
    </source>
</evidence>
<keyword evidence="16" id="KW-1185">Reference proteome</keyword>
<dbReference type="OrthoDB" id="5293149at2"/>
<dbReference type="PROSITE" id="PS51352">
    <property type="entry name" value="THIOREDOXIN_2"/>
    <property type="match status" value="1"/>
</dbReference>
<evidence type="ECO:0000313" key="16">
    <source>
        <dbReference type="Proteomes" id="UP000231632"/>
    </source>
</evidence>
<dbReference type="GO" id="GO:0034599">
    <property type="term" value="P:cellular response to oxidative stress"/>
    <property type="evidence" value="ECO:0007669"/>
    <property type="project" value="TreeGrafter"/>
</dbReference>
<keyword evidence="7" id="KW-1015">Disulfide bond</keyword>
<dbReference type="EMBL" id="BDFD01000004">
    <property type="protein sequence ID" value="GAV19722.1"/>
    <property type="molecule type" value="Genomic_DNA"/>
</dbReference>
<evidence type="ECO:0000256" key="8">
    <source>
        <dbReference type="ARBA" id="ARBA00023284"/>
    </source>
</evidence>
<keyword evidence="5" id="KW-0049">Antioxidant</keyword>
<evidence type="ECO:0000256" key="4">
    <source>
        <dbReference type="ARBA" id="ARBA00022559"/>
    </source>
</evidence>
<feature type="domain" description="Thioredoxin" evidence="14">
    <location>
        <begin position="6"/>
        <end position="160"/>
    </location>
</feature>
<comment type="catalytic activity">
    <reaction evidence="12">
        <text>a hydroperoxide + [thioredoxin]-dithiol = an alcohol + [thioredoxin]-disulfide + H2O</text>
        <dbReference type="Rhea" id="RHEA:62620"/>
        <dbReference type="Rhea" id="RHEA-COMP:10698"/>
        <dbReference type="Rhea" id="RHEA-COMP:10700"/>
        <dbReference type="ChEBI" id="CHEBI:15377"/>
        <dbReference type="ChEBI" id="CHEBI:29950"/>
        <dbReference type="ChEBI" id="CHEBI:30879"/>
        <dbReference type="ChEBI" id="CHEBI:35924"/>
        <dbReference type="ChEBI" id="CHEBI:50058"/>
        <dbReference type="EC" id="1.11.1.24"/>
    </reaction>
</comment>
<dbReference type="GO" id="GO:0045454">
    <property type="term" value="P:cell redox homeostasis"/>
    <property type="evidence" value="ECO:0007669"/>
    <property type="project" value="TreeGrafter"/>
</dbReference>
<dbReference type="EC" id="1.11.1.24" evidence="3"/>
<dbReference type="PIRSF" id="PIRSF000239">
    <property type="entry name" value="AHPC"/>
    <property type="match status" value="1"/>
</dbReference>
<comment type="caution">
    <text evidence="15">The sequence shown here is derived from an EMBL/GenBank/DDBJ whole genome shotgun (WGS) entry which is preliminary data.</text>
</comment>
<proteinExistence type="inferred from homology"/>
<dbReference type="AlphaFoldDB" id="A0A1L8CLD6"/>
<dbReference type="GO" id="GO:0008379">
    <property type="term" value="F:thioredoxin peroxidase activity"/>
    <property type="evidence" value="ECO:0007669"/>
    <property type="project" value="TreeGrafter"/>
</dbReference>
<dbReference type="RefSeq" id="WP_072659056.1">
    <property type="nucleotide sequence ID" value="NZ_BDFD01000004.1"/>
</dbReference>